<dbReference type="SUPFAM" id="SSF51395">
    <property type="entry name" value="FMN-linked oxidoreductases"/>
    <property type="match status" value="1"/>
</dbReference>
<feature type="binding site" evidence="7">
    <location>
        <begin position="85"/>
        <end position="87"/>
    </location>
    <ligand>
        <name>FMN</name>
        <dbReference type="ChEBI" id="CHEBI:58210"/>
    </ligand>
</feature>
<evidence type="ECO:0000256" key="1">
    <source>
        <dbReference type="ARBA" id="ARBA00001917"/>
    </source>
</evidence>
<evidence type="ECO:0000256" key="7">
    <source>
        <dbReference type="PIRSR" id="PIRSR000138-2"/>
    </source>
</evidence>
<dbReference type="PIRSF" id="PIRSF000138">
    <property type="entry name" value="Al-hdrx_acd_dh"/>
    <property type="match status" value="1"/>
</dbReference>
<evidence type="ECO:0000256" key="3">
    <source>
        <dbReference type="ARBA" id="ARBA00022643"/>
    </source>
</evidence>
<evidence type="ECO:0000256" key="2">
    <source>
        <dbReference type="ARBA" id="ARBA00022630"/>
    </source>
</evidence>
<feature type="binding site" evidence="7">
    <location>
        <position position="172"/>
    </location>
    <ligand>
        <name>glyoxylate</name>
        <dbReference type="ChEBI" id="CHEBI:36655"/>
    </ligand>
</feature>
<dbReference type="PROSITE" id="PS51349">
    <property type="entry name" value="FMN_HYDROXY_ACID_DH_2"/>
    <property type="match status" value="1"/>
</dbReference>
<sequence length="400" mass="42981">MFGFPPSLETMHNIADFEAAARRRLPRGLFDYIARGAEDDRTLRANRRGFEEIGLRPRILADVSRRRLDARILGRDHRLPLGIAPTGPPGFLWHKGELALARAAAALDVPLVLSCAATVPMERVIEAGHGAKWFQLYMSGDRALSLRLIEKARRTGFDALVLTVDSIVSPNREFAAKSGYTVPPKVTPRIALEAIASPRWLIGTIGRYMLDGGLPTMVDYPLPDPADPMKGGVPLKDDSISWETLAEIRALWPGKLIVKGVLDPRDAVACADAGADAMIVSNHGGLVLDGGLATIEALPAIAAAVGPRLEIYLDGGIRRGSDVIKALALGAKAVFLGRALLFALAAFGETGVVRALELLGKEIDRTLASMGCSSLDELDRNHVVLPGERYAVAPFDPRDG</sequence>
<dbReference type="STRING" id="439228.SAMN06295920_10782"/>
<comment type="cofactor">
    <cofactor evidence="1">
        <name>FMN</name>
        <dbReference type="ChEBI" id="CHEBI:58210"/>
    </cofactor>
</comment>
<accession>A0A1T5EMK4</accession>
<evidence type="ECO:0000313" key="10">
    <source>
        <dbReference type="Proteomes" id="UP000189818"/>
    </source>
</evidence>
<feature type="domain" description="FMN hydroxy acid dehydrogenase" evidence="8">
    <location>
        <begin position="6"/>
        <end position="388"/>
    </location>
</feature>
<dbReference type="GO" id="GO:0009060">
    <property type="term" value="P:aerobic respiration"/>
    <property type="evidence" value="ECO:0007669"/>
    <property type="project" value="TreeGrafter"/>
</dbReference>
<comment type="similarity">
    <text evidence="5">Belongs to the FMN-dependent alpha-hydroxy acid dehydrogenase family.</text>
</comment>
<name>A0A1T5EMK4_9SPHN</name>
<feature type="binding site" evidence="7">
    <location>
        <position position="281"/>
    </location>
    <ligand>
        <name>FMN</name>
        <dbReference type="ChEBI" id="CHEBI:58210"/>
    </ligand>
</feature>
<feature type="binding site" evidence="7">
    <location>
        <position position="163"/>
    </location>
    <ligand>
        <name>FMN</name>
        <dbReference type="ChEBI" id="CHEBI:58210"/>
    </ligand>
</feature>
<dbReference type="GO" id="GO:0005886">
    <property type="term" value="C:plasma membrane"/>
    <property type="evidence" value="ECO:0007669"/>
    <property type="project" value="TreeGrafter"/>
</dbReference>
<gene>
    <name evidence="9" type="ORF">SAMN06295920_10782</name>
</gene>
<dbReference type="GO" id="GO:0004459">
    <property type="term" value="F:L-lactate dehydrogenase (NAD+) activity"/>
    <property type="evidence" value="ECO:0007669"/>
    <property type="project" value="TreeGrafter"/>
</dbReference>
<keyword evidence="2 7" id="KW-0285">Flavoprotein</keyword>
<dbReference type="Proteomes" id="UP000189818">
    <property type="component" value="Unassembled WGS sequence"/>
</dbReference>
<feature type="binding site" evidence="7">
    <location>
        <position position="32"/>
    </location>
    <ligand>
        <name>glyoxylate</name>
        <dbReference type="ChEBI" id="CHEBI:36655"/>
    </ligand>
</feature>
<feature type="binding site" evidence="7">
    <location>
        <position position="135"/>
    </location>
    <ligand>
        <name>FMN</name>
        <dbReference type="ChEBI" id="CHEBI:58210"/>
    </ligand>
</feature>
<organism evidence="9 10">
    <name type="scientific">Rhizorhabdus histidinilytica</name>
    <dbReference type="NCBI Taxonomy" id="439228"/>
    <lineage>
        <taxon>Bacteria</taxon>
        <taxon>Pseudomonadati</taxon>
        <taxon>Pseudomonadota</taxon>
        <taxon>Alphaproteobacteria</taxon>
        <taxon>Sphingomonadales</taxon>
        <taxon>Sphingomonadaceae</taxon>
        <taxon>Rhizorhabdus</taxon>
    </lineage>
</organism>
<feature type="active site" description="Proton acceptor" evidence="6">
    <location>
        <position position="283"/>
    </location>
</feature>
<dbReference type="AlphaFoldDB" id="A0A1T5EMK4"/>
<feature type="binding site" evidence="7">
    <location>
        <begin position="337"/>
        <end position="338"/>
    </location>
    <ligand>
        <name>FMN</name>
        <dbReference type="ChEBI" id="CHEBI:58210"/>
    </ligand>
</feature>
<evidence type="ECO:0000256" key="6">
    <source>
        <dbReference type="PIRSR" id="PIRSR000138-1"/>
    </source>
</evidence>
<dbReference type="GO" id="GO:0010181">
    <property type="term" value="F:FMN binding"/>
    <property type="evidence" value="ECO:0007669"/>
    <property type="project" value="InterPro"/>
</dbReference>
<evidence type="ECO:0000313" key="9">
    <source>
        <dbReference type="EMBL" id="SKB85105.1"/>
    </source>
</evidence>
<keyword evidence="4" id="KW-0560">Oxidoreductase</keyword>
<keyword evidence="3 7" id="KW-0288">FMN</keyword>
<dbReference type="InterPro" id="IPR013785">
    <property type="entry name" value="Aldolase_TIM"/>
</dbReference>
<dbReference type="PANTHER" id="PTHR10578">
    <property type="entry name" value="S -2-HYDROXY-ACID OXIDASE-RELATED"/>
    <property type="match status" value="1"/>
</dbReference>
<dbReference type="EMBL" id="FUYM01000007">
    <property type="protein sequence ID" value="SKB85105.1"/>
    <property type="molecule type" value="Genomic_DNA"/>
</dbReference>
<feature type="binding site" evidence="7">
    <location>
        <begin position="314"/>
        <end position="318"/>
    </location>
    <ligand>
        <name>FMN</name>
        <dbReference type="ChEBI" id="CHEBI:58210"/>
    </ligand>
</feature>
<proteinExistence type="inferred from homology"/>
<evidence type="ECO:0000256" key="5">
    <source>
        <dbReference type="ARBA" id="ARBA00024042"/>
    </source>
</evidence>
<protein>
    <submittedName>
        <fullName evidence="9">L-lactate dehydrogenase (Cytochrome)/(S)-mandelate dehydrogenase</fullName>
    </submittedName>
</protein>
<dbReference type="Gene3D" id="3.20.20.70">
    <property type="entry name" value="Aldolase class I"/>
    <property type="match status" value="1"/>
</dbReference>
<dbReference type="FunFam" id="3.20.20.70:FF:000029">
    <property type="entry name" value="L-lactate dehydrogenase"/>
    <property type="match status" value="1"/>
</dbReference>
<dbReference type="CDD" id="cd02809">
    <property type="entry name" value="alpha_hydroxyacid_oxid_FMN"/>
    <property type="match status" value="1"/>
</dbReference>
<dbReference type="InterPro" id="IPR000262">
    <property type="entry name" value="FMN-dep_DH"/>
</dbReference>
<feature type="binding site" evidence="7">
    <location>
        <position position="137"/>
    </location>
    <ligand>
        <name>glyoxylate</name>
        <dbReference type="ChEBI" id="CHEBI:36655"/>
    </ligand>
</feature>
<dbReference type="InterPro" id="IPR037396">
    <property type="entry name" value="FMN_HAD"/>
</dbReference>
<keyword evidence="10" id="KW-1185">Reference proteome</keyword>
<dbReference type="InterPro" id="IPR012133">
    <property type="entry name" value="Alpha-hydoxy_acid_DH_FMN"/>
</dbReference>
<dbReference type="PANTHER" id="PTHR10578:SF107">
    <property type="entry name" value="2-HYDROXYACID OXIDASE 1"/>
    <property type="match status" value="1"/>
</dbReference>
<reference evidence="10" key="1">
    <citation type="submission" date="2017-02" db="EMBL/GenBank/DDBJ databases">
        <authorList>
            <person name="Varghese N."/>
            <person name="Submissions S."/>
        </authorList>
    </citation>
    <scope>NUCLEOTIDE SEQUENCE [LARGE SCALE GENOMIC DNA]</scope>
    <source>
        <strain evidence="10">UM2</strain>
    </source>
</reference>
<evidence type="ECO:0000256" key="4">
    <source>
        <dbReference type="ARBA" id="ARBA00023002"/>
    </source>
</evidence>
<evidence type="ECO:0000259" key="8">
    <source>
        <dbReference type="PROSITE" id="PS51349"/>
    </source>
</evidence>
<dbReference type="Pfam" id="PF01070">
    <property type="entry name" value="FMN_dh"/>
    <property type="match status" value="1"/>
</dbReference>
<dbReference type="RefSeq" id="WP_176152587.1">
    <property type="nucleotide sequence ID" value="NZ_FUYM01000007.1"/>
</dbReference>
<feature type="binding site" evidence="7">
    <location>
        <position position="114"/>
    </location>
    <ligand>
        <name>FMN</name>
        <dbReference type="ChEBI" id="CHEBI:58210"/>
    </ligand>
</feature>
<feature type="binding site" evidence="7">
    <location>
        <position position="259"/>
    </location>
    <ligand>
        <name>FMN</name>
        <dbReference type="ChEBI" id="CHEBI:58210"/>
    </ligand>
</feature>
<feature type="binding site" evidence="7">
    <location>
        <position position="283"/>
    </location>
    <ligand>
        <name>glyoxylate</name>
        <dbReference type="ChEBI" id="CHEBI:36655"/>
    </ligand>
</feature>